<organism evidence="1">
    <name type="scientific">Mycobacterium kansasii</name>
    <dbReference type="NCBI Taxonomy" id="1768"/>
    <lineage>
        <taxon>Bacteria</taxon>
        <taxon>Bacillati</taxon>
        <taxon>Actinomycetota</taxon>
        <taxon>Actinomycetes</taxon>
        <taxon>Mycobacteriales</taxon>
        <taxon>Mycobacteriaceae</taxon>
        <taxon>Mycobacterium</taxon>
    </lineage>
</organism>
<reference evidence="1" key="1">
    <citation type="submission" date="2019-05" db="EMBL/GenBank/DDBJ databases">
        <authorList>
            <person name="Naeem R."/>
            <person name="Antony C."/>
            <person name="Guan Q."/>
        </authorList>
    </citation>
    <scope>NUCLEOTIDE SEQUENCE</scope>
    <source>
        <strain evidence="1">3</strain>
    </source>
</reference>
<evidence type="ECO:0000313" key="1">
    <source>
        <dbReference type="EMBL" id="VTP04155.1"/>
    </source>
</evidence>
<proteinExistence type="predicted"/>
<accession>A0A653F327</accession>
<dbReference type="AlphaFoldDB" id="A0A653F327"/>
<dbReference type="EMBL" id="LR589361">
    <property type="protein sequence ID" value="VTP04155.1"/>
    <property type="molecule type" value="Genomic_DNA"/>
</dbReference>
<name>A0A653F327_MYCKA</name>
<gene>
    <name evidence="1" type="ORF">BIN_B_04285</name>
</gene>
<sequence>MSGVPRVLLPEAVGRFKGALPSSQTGIVATA</sequence>
<protein>
    <submittedName>
        <fullName evidence="1">Uncharacterized protein</fullName>
    </submittedName>
</protein>